<feature type="transmembrane region" description="Helical" evidence="8">
    <location>
        <begin position="468"/>
        <end position="489"/>
    </location>
</feature>
<keyword evidence="10" id="KW-1185">Reference proteome</keyword>
<dbReference type="InParanoid" id="A0A2R5GSG3"/>
<dbReference type="EMBL" id="BEYU01000100">
    <property type="protein sequence ID" value="GBG31583.1"/>
    <property type="molecule type" value="Genomic_DNA"/>
</dbReference>
<protein>
    <submittedName>
        <fullName evidence="9">Choline transporter-like protein 2</fullName>
    </submittedName>
</protein>
<dbReference type="GO" id="GO:0022857">
    <property type="term" value="F:transmembrane transporter activity"/>
    <property type="evidence" value="ECO:0007669"/>
    <property type="project" value="InterPro"/>
</dbReference>
<dbReference type="GO" id="GO:0016020">
    <property type="term" value="C:membrane"/>
    <property type="evidence" value="ECO:0007669"/>
    <property type="project" value="UniProtKB-SubCell"/>
</dbReference>
<comment type="caution">
    <text evidence="9">The sequence shown here is derived from an EMBL/GenBank/DDBJ whole genome shotgun (WGS) entry which is preliminary data.</text>
</comment>
<accession>A0A2R5GSG3</accession>
<feature type="compositionally biased region" description="Polar residues" evidence="7">
    <location>
        <begin position="44"/>
        <end position="53"/>
    </location>
</feature>
<dbReference type="Gene3D" id="1.10.600.10">
    <property type="entry name" value="Farnesyl Diphosphate Synthase"/>
    <property type="match status" value="1"/>
</dbReference>
<comment type="subcellular location">
    <subcellularLocation>
        <location evidence="1">Membrane</location>
        <topology evidence="1">Multi-pass membrane protein</topology>
    </subcellularLocation>
</comment>
<dbReference type="InterPro" id="IPR007603">
    <property type="entry name" value="Choline_transptr-like"/>
</dbReference>
<dbReference type="PANTHER" id="PTHR12385:SF14">
    <property type="entry name" value="CHOLINE TRANSPORTER-LIKE 2"/>
    <property type="match status" value="1"/>
</dbReference>
<keyword evidence="5 8" id="KW-0472">Membrane</keyword>
<feature type="transmembrane region" description="Helical" evidence="8">
    <location>
        <begin position="731"/>
        <end position="751"/>
    </location>
</feature>
<feature type="transmembrane region" description="Helical" evidence="8">
    <location>
        <begin position="586"/>
        <end position="608"/>
    </location>
</feature>
<keyword evidence="4 8" id="KW-1133">Transmembrane helix</keyword>
<dbReference type="Pfam" id="PF00348">
    <property type="entry name" value="polyprenyl_synt"/>
    <property type="match status" value="1"/>
</dbReference>
<evidence type="ECO:0000256" key="7">
    <source>
        <dbReference type="SAM" id="MobiDB-lite"/>
    </source>
</evidence>
<feature type="transmembrane region" description="Helical" evidence="8">
    <location>
        <begin position="828"/>
        <end position="849"/>
    </location>
</feature>
<proteinExistence type="inferred from homology"/>
<feature type="transmembrane region" description="Helical" evidence="8">
    <location>
        <begin position="861"/>
        <end position="887"/>
    </location>
</feature>
<organism evidence="9 10">
    <name type="scientific">Hondaea fermentalgiana</name>
    <dbReference type="NCBI Taxonomy" id="2315210"/>
    <lineage>
        <taxon>Eukaryota</taxon>
        <taxon>Sar</taxon>
        <taxon>Stramenopiles</taxon>
        <taxon>Bigyra</taxon>
        <taxon>Labyrinthulomycetes</taxon>
        <taxon>Thraustochytrida</taxon>
        <taxon>Thraustochytriidae</taxon>
        <taxon>Hondaea</taxon>
    </lineage>
</organism>
<gene>
    <name evidence="9" type="ORF">FCC1311_066721</name>
</gene>
<keyword evidence="3 8" id="KW-0812">Transmembrane</keyword>
<dbReference type="SUPFAM" id="SSF48576">
    <property type="entry name" value="Terpenoid synthases"/>
    <property type="match status" value="1"/>
</dbReference>
<dbReference type="PANTHER" id="PTHR12385">
    <property type="entry name" value="CHOLINE TRANSPORTER-LIKE (SLC FAMILY 44)"/>
    <property type="match status" value="1"/>
</dbReference>
<feature type="compositionally biased region" description="Low complexity" evidence="7">
    <location>
        <begin position="191"/>
        <end position="206"/>
    </location>
</feature>
<evidence type="ECO:0000256" key="8">
    <source>
        <dbReference type="SAM" id="Phobius"/>
    </source>
</evidence>
<feature type="transmembrane region" description="Helical" evidence="8">
    <location>
        <begin position="442"/>
        <end position="461"/>
    </location>
</feature>
<dbReference type="Proteomes" id="UP000241890">
    <property type="component" value="Unassembled WGS sequence"/>
</dbReference>
<feature type="transmembrane region" description="Helical" evidence="8">
    <location>
        <begin position="545"/>
        <end position="565"/>
    </location>
</feature>
<evidence type="ECO:0000256" key="3">
    <source>
        <dbReference type="ARBA" id="ARBA00022692"/>
    </source>
</evidence>
<evidence type="ECO:0000256" key="4">
    <source>
        <dbReference type="ARBA" id="ARBA00022989"/>
    </source>
</evidence>
<evidence type="ECO:0000256" key="6">
    <source>
        <dbReference type="ARBA" id="ARBA00023180"/>
    </source>
</evidence>
<feature type="transmembrane region" description="Helical" evidence="8">
    <location>
        <begin position="681"/>
        <end position="700"/>
    </location>
</feature>
<comment type="similarity">
    <text evidence="2">Belongs to the CTL (choline transporter-like) family.</text>
</comment>
<feature type="region of interest" description="Disordered" evidence="7">
    <location>
        <begin position="178"/>
        <end position="206"/>
    </location>
</feature>
<evidence type="ECO:0000256" key="2">
    <source>
        <dbReference type="ARBA" id="ARBA00007168"/>
    </source>
</evidence>
<evidence type="ECO:0000256" key="1">
    <source>
        <dbReference type="ARBA" id="ARBA00004141"/>
    </source>
</evidence>
<dbReference type="GO" id="GO:0004659">
    <property type="term" value="F:prenyltransferase activity"/>
    <property type="evidence" value="ECO:0007669"/>
    <property type="project" value="InterPro"/>
</dbReference>
<dbReference type="Pfam" id="PF04515">
    <property type="entry name" value="Choline_transpo"/>
    <property type="match status" value="1"/>
</dbReference>
<feature type="region of interest" description="Disordered" evidence="7">
    <location>
        <begin position="29"/>
        <end position="53"/>
    </location>
</feature>
<dbReference type="AlphaFoldDB" id="A0A2R5GSG3"/>
<feature type="compositionally biased region" description="Acidic residues" evidence="7">
    <location>
        <begin position="942"/>
        <end position="951"/>
    </location>
</feature>
<name>A0A2R5GSG3_9STRA</name>
<evidence type="ECO:0000313" key="9">
    <source>
        <dbReference type="EMBL" id="GBG31583.1"/>
    </source>
</evidence>
<dbReference type="OrthoDB" id="420519at2759"/>
<reference evidence="9 10" key="1">
    <citation type="submission" date="2017-12" db="EMBL/GenBank/DDBJ databases">
        <title>Sequencing, de novo assembly and annotation of complete genome of a new Thraustochytrid species, strain FCC1311.</title>
        <authorList>
            <person name="Sedici K."/>
            <person name="Godart F."/>
            <person name="Aiese Cigliano R."/>
            <person name="Sanseverino W."/>
            <person name="Barakat M."/>
            <person name="Ortet P."/>
            <person name="Marechal E."/>
            <person name="Cagnac O."/>
            <person name="Amato A."/>
        </authorList>
    </citation>
    <scope>NUCLEOTIDE SEQUENCE [LARGE SCALE GENOMIC DNA]</scope>
</reference>
<evidence type="ECO:0000313" key="10">
    <source>
        <dbReference type="Proteomes" id="UP000241890"/>
    </source>
</evidence>
<evidence type="ECO:0000256" key="5">
    <source>
        <dbReference type="ARBA" id="ARBA00023136"/>
    </source>
</evidence>
<dbReference type="InterPro" id="IPR008949">
    <property type="entry name" value="Isoprenoid_synthase_dom_sf"/>
</dbReference>
<keyword evidence="6" id="KW-0325">Glycoprotein</keyword>
<sequence>MRGAATRIARLGTQRAQGTTRPIFVRRASSTTVDGRDKDDEGGSTVQRVTVSDSTGDDRLRKWEKRLEPALHLVTAQVDEALREIKELRTNVPTWVKAMEAVEKIAISKRKHLFRPQLVLLGFAAGSGQETWDFARELPEGLTAFAAGVELQHLFMFVHDDMMDNARTRRGHDTVHVAVAKSGRDSNEQTSRSSSSASSLRPSPLDPSSVQYLTTLVGDVLQAKSAALLASGERSMSSKGGTALPSAAEIVFAGALRAGAAQFDDILGWPGIERTLSLTSLDADNDNAVVDAEVSLMLRQIMDKASSHSFAAPLVGGLRLGAQVHPATSLDDLEECCLHWAEHAESAYLEYHGIPVNTMTLSSGEVVARPVSNEYCGTCLDPELDDSGAPMDPSSDLCKAKRTLGTSQTMEETPNPIYEQINTWTSIFTRWMGDITLCMTPILVSGGAVAIGLGCVWLVLLRFFAGAFVWISIWALLLSFAFLTVQFLIQGNVISVTAISDVLASITDVTNGAVNATTAVAAEDIVGTLQVFADQEESQEKMYRILGYIMLGITIFFLLLILTMLRKIRLAIGVLKEATKVVAAMPSILFFPVTTIAASLTVCIYAIYVSMLILSSGEITQITVAGFQMNVTNTDASSRRLANSTVAVEIGDAIVSEFASSNLNTWLFVYNFFGFLWTNQFIAAVGATTIAGAVSSWYWASEFEKEKRKKMPKRPVLAALHRTFRFHLGSLAFGAFVIAVVQLIRAALAYLDKQTQSLQKSNKVVKYVMKAVQCCLWCFEKILKFITKHAYIMIALKGSSFCTATRDGFVILLTNLAKIGVATAINNLMLLVAKLVITAGSGVVCWLYVTNLLTDEDQPSSAIVPVLVAAVLGWYVASSVLSVYALAVDTIMVCFCEDERRNDGSPNKPYYMSASLRRIARKSNKIHDKEQSVRRTARSNNDEDEDEEDDNKVEKKASEPTLQPKSPSKAPML</sequence>
<dbReference type="InterPro" id="IPR000092">
    <property type="entry name" value="Polyprenyl_synt"/>
</dbReference>
<dbReference type="GO" id="GO:0008299">
    <property type="term" value="P:isoprenoid biosynthetic process"/>
    <property type="evidence" value="ECO:0007669"/>
    <property type="project" value="InterPro"/>
</dbReference>
<feature type="region of interest" description="Disordered" evidence="7">
    <location>
        <begin position="922"/>
        <end position="973"/>
    </location>
</feature>